<accession>A0A8S3TK61</accession>
<dbReference type="EMBL" id="CAJPWZ010002225">
    <property type="protein sequence ID" value="CAG2234135.1"/>
    <property type="molecule type" value="Genomic_DNA"/>
</dbReference>
<keyword evidence="3" id="KW-1185">Reference proteome</keyword>
<sequence length="166" mass="17254">MRTKSDHVTMEFDMDISEDVTSSDSDHEMIVEMASGAHGNGTFKYKKANETPEIDLNILLAKACSKGVTKIDESKQELTLPGLVCQTGNGQTGNGQTGNGQTGNGKTGNGQTGNDQTGNGQTGNGQTGNGQTGNGQTGNGQTGYVQMVDRMEIVMVIPKVDGPVAA</sequence>
<dbReference type="OrthoDB" id="10636425at2759"/>
<evidence type="ECO:0000313" key="3">
    <source>
        <dbReference type="Proteomes" id="UP000683360"/>
    </source>
</evidence>
<name>A0A8S3TK61_MYTED</name>
<feature type="compositionally biased region" description="Gly residues" evidence="1">
    <location>
        <begin position="120"/>
        <end position="141"/>
    </location>
</feature>
<reference evidence="2" key="1">
    <citation type="submission" date="2021-03" db="EMBL/GenBank/DDBJ databases">
        <authorList>
            <person name="Bekaert M."/>
        </authorList>
    </citation>
    <scope>NUCLEOTIDE SEQUENCE</scope>
</reference>
<protein>
    <submittedName>
        <fullName evidence="2">Uncharacterized protein</fullName>
    </submittedName>
</protein>
<feature type="compositionally biased region" description="Gly residues" evidence="1">
    <location>
        <begin position="90"/>
        <end position="111"/>
    </location>
</feature>
<feature type="region of interest" description="Disordered" evidence="1">
    <location>
        <begin position="90"/>
        <end position="142"/>
    </location>
</feature>
<organism evidence="2 3">
    <name type="scientific">Mytilus edulis</name>
    <name type="common">Blue mussel</name>
    <dbReference type="NCBI Taxonomy" id="6550"/>
    <lineage>
        <taxon>Eukaryota</taxon>
        <taxon>Metazoa</taxon>
        <taxon>Spiralia</taxon>
        <taxon>Lophotrochozoa</taxon>
        <taxon>Mollusca</taxon>
        <taxon>Bivalvia</taxon>
        <taxon>Autobranchia</taxon>
        <taxon>Pteriomorphia</taxon>
        <taxon>Mytilida</taxon>
        <taxon>Mytiloidea</taxon>
        <taxon>Mytilidae</taxon>
        <taxon>Mytilinae</taxon>
        <taxon>Mytilus</taxon>
    </lineage>
</organism>
<dbReference type="Proteomes" id="UP000683360">
    <property type="component" value="Unassembled WGS sequence"/>
</dbReference>
<evidence type="ECO:0000256" key="1">
    <source>
        <dbReference type="SAM" id="MobiDB-lite"/>
    </source>
</evidence>
<evidence type="ECO:0000313" key="2">
    <source>
        <dbReference type="EMBL" id="CAG2234135.1"/>
    </source>
</evidence>
<proteinExistence type="predicted"/>
<comment type="caution">
    <text evidence="2">The sequence shown here is derived from an EMBL/GenBank/DDBJ whole genome shotgun (WGS) entry which is preliminary data.</text>
</comment>
<dbReference type="AlphaFoldDB" id="A0A8S3TK61"/>
<gene>
    <name evidence="2" type="ORF">MEDL_46757</name>
</gene>